<protein>
    <submittedName>
        <fullName evidence="3">Putative amidohydrolase</fullName>
    </submittedName>
</protein>
<feature type="domain" description="CN hydrolase" evidence="2">
    <location>
        <begin position="3"/>
        <end position="250"/>
    </location>
</feature>
<dbReference type="Pfam" id="PF00795">
    <property type="entry name" value="CN_hydrolase"/>
    <property type="match status" value="1"/>
</dbReference>
<evidence type="ECO:0000313" key="4">
    <source>
        <dbReference type="Proteomes" id="UP000581135"/>
    </source>
</evidence>
<dbReference type="RefSeq" id="WP_183417154.1">
    <property type="nucleotide sequence ID" value="NZ_JACHXA010000008.1"/>
</dbReference>
<reference evidence="3 4" key="1">
    <citation type="submission" date="2020-08" db="EMBL/GenBank/DDBJ databases">
        <title>Genomic Encyclopedia of Type Strains, Phase III (KMG-III): the genomes of soil and plant-associated and newly described type strains.</title>
        <authorList>
            <person name="Whitman W."/>
        </authorList>
    </citation>
    <scope>NUCLEOTIDE SEQUENCE [LARGE SCALE GENOMIC DNA]</scope>
    <source>
        <strain evidence="3 4">CECT 8803</strain>
    </source>
</reference>
<dbReference type="Proteomes" id="UP000581135">
    <property type="component" value="Unassembled WGS sequence"/>
</dbReference>
<dbReference type="PANTHER" id="PTHR23088">
    <property type="entry name" value="NITRILASE-RELATED"/>
    <property type="match status" value="1"/>
</dbReference>
<dbReference type="CDD" id="cd07572">
    <property type="entry name" value="nit"/>
    <property type="match status" value="1"/>
</dbReference>
<dbReference type="GO" id="GO:0016811">
    <property type="term" value="F:hydrolase activity, acting on carbon-nitrogen (but not peptide) bonds, in linear amides"/>
    <property type="evidence" value="ECO:0007669"/>
    <property type="project" value="InterPro"/>
</dbReference>
<proteinExistence type="predicted"/>
<comment type="caution">
    <text evidence="3">The sequence shown here is derived from an EMBL/GenBank/DDBJ whole genome shotgun (WGS) entry which is preliminary data.</text>
</comment>
<evidence type="ECO:0000259" key="2">
    <source>
        <dbReference type="PROSITE" id="PS50263"/>
    </source>
</evidence>
<dbReference type="PROSITE" id="PS50263">
    <property type="entry name" value="CN_HYDROLASE"/>
    <property type="match status" value="1"/>
</dbReference>
<dbReference type="EMBL" id="JACHXA010000008">
    <property type="protein sequence ID" value="MBB3066330.1"/>
    <property type="molecule type" value="Genomic_DNA"/>
</dbReference>
<gene>
    <name evidence="3" type="ORF">FHR98_002636</name>
</gene>
<keyword evidence="1 3" id="KW-0378">Hydrolase</keyword>
<keyword evidence="4" id="KW-1185">Reference proteome</keyword>
<dbReference type="SUPFAM" id="SSF56317">
    <property type="entry name" value="Carbon-nitrogen hydrolase"/>
    <property type="match status" value="1"/>
</dbReference>
<accession>A0A839SXC3</accession>
<sequence>MPFKAACIQINAGREIAPNIEMASDLIRQAADQGAELIVTPENTTMIEPDKEAQRAKTPREADHPAVAAFADLARERGIWLVIGSMSMALDDGRAANRSFLFAPDGNIAARYDKIHMFDVDVPDGQTYRESANFRPGEQGVVTDLPWGKLGMTICYDLRFAYLYRALAKAGAGILTVPAAFTQFTGKAHWHILLRARAIETGCFVLAPAQTGEHAGGRHTYGHSLIVAPWGEILADAGEAPGIIYADIDMQRVRDARRMIPALEHDRTFKLPEETRAAGE</sequence>
<dbReference type="Gene3D" id="3.60.110.10">
    <property type="entry name" value="Carbon-nitrogen hydrolase"/>
    <property type="match status" value="1"/>
</dbReference>
<name>A0A839SXC3_9PROT</name>
<evidence type="ECO:0000313" key="3">
    <source>
        <dbReference type="EMBL" id="MBB3066330.1"/>
    </source>
</evidence>
<dbReference type="InterPro" id="IPR036526">
    <property type="entry name" value="C-N_Hydrolase_sf"/>
</dbReference>
<organism evidence="3 4">
    <name type="scientific">Limibacillus halophilus</name>
    <dbReference type="NCBI Taxonomy" id="1579333"/>
    <lineage>
        <taxon>Bacteria</taxon>
        <taxon>Pseudomonadati</taxon>
        <taxon>Pseudomonadota</taxon>
        <taxon>Alphaproteobacteria</taxon>
        <taxon>Rhodospirillales</taxon>
        <taxon>Rhodovibrionaceae</taxon>
        <taxon>Limibacillus</taxon>
    </lineage>
</organism>
<dbReference type="PANTHER" id="PTHR23088:SF27">
    <property type="entry name" value="DEAMINATED GLUTATHIONE AMIDASE"/>
    <property type="match status" value="1"/>
</dbReference>
<dbReference type="InterPro" id="IPR045254">
    <property type="entry name" value="Nit1/2_C-N_Hydrolase"/>
</dbReference>
<evidence type="ECO:0000256" key="1">
    <source>
        <dbReference type="ARBA" id="ARBA00022801"/>
    </source>
</evidence>
<dbReference type="AlphaFoldDB" id="A0A839SXC3"/>
<dbReference type="InterPro" id="IPR003010">
    <property type="entry name" value="C-N_Hydrolase"/>
</dbReference>